<feature type="coiled-coil region" evidence="1">
    <location>
        <begin position="142"/>
        <end position="233"/>
    </location>
</feature>
<reference evidence="2" key="1">
    <citation type="submission" date="2021-01" db="EMBL/GenBank/DDBJ databases">
        <authorList>
            <consortium name="Genoscope - CEA"/>
            <person name="William W."/>
        </authorList>
    </citation>
    <scope>NUCLEOTIDE SEQUENCE</scope>
</reference>
<protein>
    <submittedName>
        <fullName evidence="2">Uncharacterized protein</fullName>
    </submittedName>
</protein>
<evidence type="ECO:0000256" key="1">
    <source>
        <dbReference type="SAM" id="Coils"/>
    </source>
</evidence>
<keyword evidence="1" id="KW-0175">Coiled coil</keyword>
<accession>A0A8S1WNY8</accession>
<comment type="caution">
    <text evidence="2">The sequence shown here is derived from an EMBL/GenBank/DDBJ whole genome shotgun (WGS) entry which is preliminary data.</text>
</comment>
<dbReference type="AlphaFoldDB" id="A0A8S1WNY8"/>
<evidence type="ECO:0000313" key="2">
    <source>
        <dbReference type="EMBL" id="CAD8190341.1"/>
    </source>
</evidence>
<sequence length="255" mass="30949">MDPLTRYKMKLEKDKQHLQEYERIQKEKELLNEMKLKQKYEKFNNIQQKQERQKEIARLKAELRKNHLDKTLFQSQQIEKEKLNGYKKKIAKTLDSLEKYENGYHKDFLSSLHRKLSNHSHQIECVKQQSEVILESKINKVNQSLELRFKKSEDVLSNLSKQNSERKKSEKLKVETYQQLVQKHQEKLQQTRDLKAQQFEEKLNKVEKLQKLKEQQQKEKQLLRLEADKLKEKMSKEFELELAKMKSKQIKLIQN</sequence>
<dbReference type="EMBL" id="CAJJDO010000096">
    <property type="protein sequence ID" value="CAD8190341.1"/>
    <property type="molecule type" value="Genomic_DNA"/>
</dbReference>
<name>A0A8S1WNY8_9CILI</name>
<dbReference type="OrthoDB" id="306491at2759"/>
<proteinExistence type="predicted"/>
<dbReference type="Proteomes" id="UP000689195">
    <property type="component" value="Unassembled WGS sequence"/>
</dbReference>
<feature type="coiled-coil region" evidence="1">
    <location>
        <begin position="4"/>
        <end position="66"/>
    </location>
</feature>
<keyword evidence="3" id="KW-1185">Reference proteome</keyword>
<organism evidence="2 3">
    <name type="scientific">Paramecium pentaurelia</name>
    <dbReference type="NCBI Taxonomy" id="43138"/>
    <lineage>
        <taxon>Eukaryota</taxon>
        <taxon>Sar</taxon>
        <taxon>Alveolata</taxon>
        <taxon>Ciliophora</taxon>
        <taxon>Intramacronucleata</taxon>
        <taxon>Oligohymenophorea</taxon>
        <taxon>Peniculida</taxon>
        <taxon>Parameciidae</taxon>
        <taxon>Paramecium</taxon>
    </lineage>
</organism>
<evidence type="ECO:0000313" key="3">
    <source>
        <dbReference type="Proteomes" id="UP000689195"/>
    </source>
</evidence>
<gene>
    <name evidence="2" type="ORF">PPENT_87.1.T0960069</name>
</gene>